<proteinExistence type="predicted"/>
<protein>
    <submittedName>
        <fullName evidence="2">Uncharacterized protein</fullName>
    </submittedName>
</protein>
<dbReference type="EMBL" id="VXIT01000002">
    <property type="protein sequence ID" value="KAA6415133.1"/>
    <property type="molecule type" value="Genomic_DNA"/>
</dbReference>
<reference evidence="2 3" key="1">
    <citation type="submission" date="2019-09" db="EMBL/GenBank/DDBJ databases">
        <title>The hologenome of the rock-dwelling lichen Lasallia pustulata.</title>
        <authorList>
            <person name="Greshake Tzovaras B."/>
            <person name="Segers F."/>
            <person name="Bicker A."/>
            <person name="Dal Grande F."/>
            <person name="Otte J."/>
            <person name="Hankeln T."/>
            <person name="Schmitt I."/>
            <person name="Ebersberger I."/>
        </authorList>
    </citation>
    <scope>NUCLEOTIDE SEQUENCE [LARGE SCALE GENOMIC DNA]</scope>
    <source>
        <strain evidence="2">A1-1</strain>
    </source>
</reference>
<gene>
    <name evidence="2" type="ORF">FRX48_01885</name>
</gene>
<comment type="caution">
    <text evidence="2">The sequence shown here is derived from an EMBL/GenBank/DDBJ whole genome shotgun (WGS) entry which is preliminary data.</text>
</comment>
<evidence type="ECO:0000313" key="3">
    <source>
        <dbReference type="Proteomes" id="UP000324767"/>
    </source>
</evidence>
<dbReference type="AlphaFoldDB" id="A0A5M8PZG2"/>
<evidence type="ECO:0000256" key="1">
    <source>
        <dbReference type="SAM" id="MobiDB-lite"/>
    </source>
</evidence>
<feature type="compositionally biased region" description="Low complexity" evidence="1">
    <location>
        <begin position="43"/>
        <end position="55"/>
    </location>
</feature>
<sequence>MSTTSIPRFLLPGEASYQLARPLRLSAHRRLPSLANLPLTRHASNSSKPASAPKPLVLEKPSRFNPPSHSARRARPRQYPGPPLSAPEKEAQQTRKYPHMFPTEGTFMHWFLTNRSIHLYITLGTLTTLAGCTFVNSFTHNSPFSHLLPPARDFWSHPFQFLGQYVEVYRLHTAHISAETAERRRRKLEDVRKREEYRKAHGLDERQGWVVRGKGEGMNVGGVGEGRVVGEEGG</sequence>
<dbReference type="OrthoDB" id="5397827at2759"/>
<feature type="region of interest" description="Disordered" evidence="1">
    <location>
        <begin position="36"/>
        <end position="93"/>
    </location>
</feature>
<evidence type="ECO:0000313" key="2">
    <source>
        <dbReference type="EMBL" id="KAA6415133.1"/>
    </source>
</evidence>
<dbReference type="Proteomes" id="UP000324767">
    <property type="component" value="Unassembled WGS sequence"/>
</dbReference>
<name>A0A5M8PZG2_9LECA</name>
<organism evidence="2 3">
    <name type="scientific">Lasallia pustulata</name>
    <dbReference type="NCBI Taxonomy" id="136370"/>
    <lineage>
        <taxon>Eukaryota</taxon>
        <taxon>Fungi</taxon>
        <taxon>Dikarya</taxon>
        <taxon>Ascomycota</taxon>
        <taxon>Pezizomycotina</taxon>
        <taxon>Lecanoromycetes</taxon>
        <taxon>OSLEUM clade</taxon>
        <taxon>Umbilicariomycetidae</taxon>
        <taxon>Umbilicariales</taxon>
        <taxon>Umbilicariaceae</taxon>
        <taxon>Lasallia</taxon>
    </lineage>
</organism>
<accession>A0A5M8PZG2</accession>